<keyword evidence="1" id="KW-1133">Transmembrane helix</keyword>
<organism evidence="2 3">
    <name type="scientific">Sporobacter termitidis DSM 10068</name>
    <dbReference type="NCBI Taxonomy" id="1123282"/>
    <lineage>
        <taxon>Bacteria</taxon>
        <taxon>Bacillati</taxon>
        <taxon>Bacillota</taxon>
        <taxon>Clostridia</taxon>
        <taxon>Eubacteriales</taxon>
        <taxon>Oscillospiraceae</taxon>
        <taxon>Sporobacter</taxon>
    </lineage>
</organism>
<keyword evidence="3" id="KW-1185">Reference proteome</keyword>
<dbReference type="RefSeq" id="WP_073082159.1">
    <property type="nucleotide sequence ID" value="NZ_FQXV01000017.1"/>
</dbReference>
<name>A0A1M5ZCI3_9FIRM</name>
<feature type="transmembrane region" description="Helical" evidence="1">
    <location>
        <begin position="6"/>
        <end position="24"/>
    </location>
</feature>
<dbReference type="Proteomes" id="UP000183995">
    <property type="component" value="Unassembled WGS sequence"/>
</dbReference>
<proteinExistence type="predicted"/>
<evidence type="ECO:0008006" key="4">
    <source>
        <dbReference type="Google" id="ProtNLM"/>
    </source>
</evidence>
<keyword evidence="1" id="KW-0472">Membrane</keyword>
<evidence type="ECO:0000313" key="2">
    <source>
        <dbReference type="EMBL" id="SHI21910.1"/>
    </source>
</evidence>
<accession>A0A1M5ZCI3</accession>
<sequence>METALEVFKLLIIPICMSLFGAYIKRRFDKHDKADKERNEARVKKETLMLRGINAAAALGDATAECMQSLAVDESGKVTAFKCNGNVKAAREYAANVKHELRDFMDEQGVQNLI</sequence>
<dbReference type="AlphaFoldDB" id="A0A1M5ZCI3"/>
<evidence type="ECO:0000313" key="3">
    <source>
        <dbReference type="Proteomes" id="UP000183995"/>
    </source>
</evidence>
<reference evidence="2 3" key="1">
    <citation type="submission" date="2016-11" db="EMBL/GenBank/DDBJ databases">
        <authorList>
            <person name="Jaros S."/>
            <person name="Januszkiewicz K."/>
            <person name="Wedrychowicz H."/>
        </authorList>
    </citation>
    <scope>NUCLEOTIDE SEQUENCE [LARGE SCALE GENOMIC DNA]</scope>
    <source>
        <strain evidence="2 3">DSM 10068</strain>
    </source>
</reference>
<keyword evidence="1" id="KW-0812">Transmembrane</keyword>
<dbReference type="EMBL" id="FQXV01000017">
    <property type="protein sequence ID" value="SHI21910.1"/>
    <property type="molecule type" value="Genomic_DNA"/>
</dbReference>
<evidence type="ECO:0000256" key="1">
    <source>
        <dbReference type="SAM" id="Phobius"/>
    </source>
</evidence>
<gene>
    <name evidence="2" type="ORF">SAMN02745823_03517</name>
</gene>
<dbReference type="STRING" id="1123282.SAMN02745823_03517"/>
<protein>
    <recommendedName>
        <fullName evidence="4">Bacteriophage holin of superfamily 6 (Holin_LLH)</fullName>
    </recommendedName>
</protein>